<keyword evidence="7 16" id="KW-0949">S-adenosyl-L-methionine</keyword>
<comment type="similarity">
    <text evidence="2 16">Belongs to the radical SAM superfamily. Biotin synthase family.</text>
</comment>
<dbReference type="InterPro" id="IPR058240">
    <property type="entry name" value="rSAM_sf"/>
</dbReference>
<gene>
    <name evidence="16" type="primary">bioB</name>
    <name evidence="19" type="ORF">JMA_08590</name>
</gene>
<evidence type="ECO:0000256" key="15">
    <source>
        <dbReference type="ARBA" id="ARBA00070199"/>
    </source>
</evidence>
<dbReference type="EMBL" id="CP009416">
    <property type="protein sequence ID" value="AJD90176.1"/>
    <property type="molecule type" value="Genomic_DNA"/>
</dbReference>
<evidence type="ECO:0000256" key="2">
    <source>
        <dbReference type="ARBA" id="ARBA00010765"/>
    </source>
</evidence>
<dbReference type="SMART" id="SM00729">
    <property type="entry name" value="Elp3"/>
    <property type="match status" value="1"/>
</dbReference>
<sequence length="342" mass="37775">MTKWMKLAERVLDGEEVTTSEAISILECPDDDVLLLMHAAFKIRKYYYGKKVKLNMIINAKSGLCPENCGYCSQSSISTAPIESYIMINKDKLVEGAKRAHSLNIGTYCIVASGRGPSNRDVDQVSEAVKEIKESYGLKVCACLGLLKPEQAERLKEAGVDRYNHNINTSESNHPNITTSHTYDDRVNTVKTAKSSGLSPCSGVIVGMREAKQDVVDMARSLKVLDADSIPVNFLHAIDGTPLEGVKELTPLYCLKVLALFRFINPTKEIRISGGREVNLRSLQPLGLYAANSIFVGDYLTTTGQEENKDYKMLLDLGFEIESVEEMKAGLAVENDKSIRQP</sequence>
<keyword evidence="10 16" id="KW-0093">Biotin biosynthesis</keyword>
<name>A0A0B5AJD2_9BACL</name>
<evidence type="ECO:0000256" key="16">
    <source>
        <dbReference type="HAMAP-Rule" id="MF_01694"/>
    </source>
</evidence>
<evidence type="ECO:0000256" key="9">
    <source>
        <dbReference type="ARBA" id="ARBA00022723"/>
    </source>
</evidence>
<feature type="binding site" evidence="16 17">
    <location>
        <position position="65"/>
    </location>
    <ligand>
        <name>[4Fe-4S] cluster</name>
        <dbReference type="ChEBI" id="CHEBI:49883"/>
        <note>4Fe-4S-S-AdoMet</note>
    </ligand>
</feature>
<evidence type="ECO:0000256" key="13">
    <source>
        <dbReference type="ARBA" id="ARBA00051157"/>
    </source>
</evidence>
<comment type="cofactor">
    <cofactor evidence="16 17">
        <name>[4Fe-4S] cluster</name>
        <dbReference type="ChEBI" id="CHEBI:49883"/>
    </cofactor>
    <text evidence="16 17">Binds 1 [4Fe-4S] cluster. The cluster is coordinated with 3 cysteines and an exchangeable S-adenosyl-L-methionine.</text>
</comment>
<dbReference type="GO" id="GO:0051537">
    <property type="term" value="F:2 iron, 2 sulfur cluster binding"/>
    <property type="evidence" value="ECO:0007669"/>
    <property type="project" value="UniProtKB-KW"/>
</dbReference>
<comment type="pathway">
    <text evidence="1 16">Cofactor biosynthesis; biotin biosynthesis; biotin from 7,8-diaminononanoate: step 2/2.</text>
</comment>
<dbReference type="SUPFAM" id="SSF102114">
    <property type="entry name" value="Radical SAM enzymes"/>
    <property type="match status" value="1"/>
</dbReference>
<dbReference type="InterPro" id="IPR002684">
    <property type="entry name" value="Biotin_synth/BioAB"/>
</dbReference>
<dbReference type="EC" id="2.8.1.6" evidence="4 16"/>
<dbReference type="InterPro" id="IPR010722">
    <property type="entry name" value="BATS_dom"/>
</dbReference>
<evidence type="ECO:0000256" key="6">
    <source>
        <dbReference type="ARBA" id="ARBA00022679"/>
    </source>
</evidence>
<evidence type="ECO:0000256" key="5">
    <source>
        <dbReference type="ARBA" id="ARBA00022485"/>
    </source>
</evidence>
<comment type="function">
    <text evidence="14 16">Catalyzes the conversion of dethiobiotin (DTB) to biotin by the insertion of a sulfur atom into dethiobiotin via a radical-based mechanism.</text>
</comment>
<evidence type="ECO:0000256" key="11">
    <source>
        <dbReference type="ARBA" id="ARBA00023004"/>
    </source>
</evidence>
<evidence type="ECO:0000256" key="17">
    <source>
        <dbReference type="PIRSR" id="PIRSR001619-1"/>
    </source>
</evidence>
<dbReference type="Proteomes" id="UP000031449">
    <property type="component" value="Chromosome"/>
</dbReference>
<dbReference type="AlphaFoldDB" id="A0A0B5AJD2"/>
<keyword evidence="9 16" id="KW-0479">Metal-binding</keyword>
<protein>
    <recommendedName>
        <fullName evidence="15 16">Biotin synthase</fullName>
        <ecNumber evidence="4 16">2.8.1.6</ecNumber>
    </recommendedName>
</protein>
<dbReference type="FunFam" id="3.20.20.70:FF:000026">
    <property type="entry name" value="Biotin synthase"/>
    <property type="match status" value="1"/>
</dbReference>
<feature type="binding site" evidence="16 17">
    <location>
        <position position="72"/>
    </location>
    <ligand>
        <name>[4Fe-4S] cluster</name>
        <dbReference type="ChEBI" id="CHEBI:49883"/>
        <note>4Fe-4S-S-AdoMet</note>
    </ligand>
</feature>
<accession>A0A0B5AJD2</accession>
<feature type="binding site" evidence="16 17">
    <location>
        <position position="201"/>
    </location>
    <ligand>
        <name>[2Fe-2S] cluster</name>
        <dbReference type="ChEBI" id="CHEBI:190135"/>
    </ligand>
</feature>
<comment type="cofactor">
    <cofactor evidence="17">
        <name>[2Fe-2S] cluster</name>
        <dbReference type="ChEBI" id="CHEBI:190135"/>
    </cofactor>
    <text evidence="17">Binds 1 [2Fe-2S] cluster. The cluster is coordinated with 3 cysteines and 1 arginine.</text>
</comment>
<dbReference type="InterPro" id="IPR007197">
    <property type="entry name" value="rSAM"/>
</dbReference>
<evidence type="ECO:0000256" key="14">
    <source>
        <dbReference type="ARBA" id="ARBA00057568"/>
    </source>
</evidence>
<dbReference type="GO" id="GO:0051539">
    <property type="term" value="F:4 iron, 4 sulfur cluster binding"/>
    <property type="evidence" value="ECO:0007669"/>
    <property type="project" value="UniProtKB-KW"/>
</dbReference>
<keyword evidence="20" id="KW-1185">Reference proteome</keyword>
<feature type="binding site" evidence="16 17">
    <location>
        <position position="109"/>
    </location>
    <ligand>
        <name>[2Fe-2S] cluster</name>
        <dbReference type="ChEBI" id="CHEBI:190135"/>
    </ligand>
</feature>
<dbReference type="PIRSF" id="PIRSF001619">
    <property type="entry name" value="Biotin_synth"/>
    <property type="match status" value="1"/>
</dbReference>
<dbReference type="GO" id="GO:0005506">
    <property type="term" value="F:iron ion binding"/>
    <property type="evidence" value="ECO:0007669"/>
    <property type="project" value="UniProtKB-UniRule"/>
</dbReference>
<comment type="subunit">
    <text evidence="3 16">Homodimer.</text>
</comment>
<dbReference type="SFLD" id="SFLDG01060">
    <property type="entry name" value="BATS_domain_containing"/>
    <property type="match status" value="1"/>
</dbReference>
<evidence type="ECO:0000259" key="18">
    <source>
        <dbReference type="PROSITE" id="PS51918"/>
    </source>
</evidence>
<evidence type="ECO:0000256" key="10">
    <source>
        <dbReference type="ARBA" id="ARBA00022756"/>
    </source>
</evidence>
<proteinExistence type="inferred from homology"/>
<evidence type="ECO:0000256" key="1">
    <source>
        <dbReference type="ARBA" id="ARBA00004942"/>
    </source>
</evidence>
<dbReference type="GO" id="GO:0009102">
    <property type="term" value="P:biotin biosynthetic process"/>
    <property type="evidence" value="ECO:0007669"/>
    <property type="project" value="UniProtKB-UniRule"/>
</dbReference>
<dbReference type="PANTHER" id="PTHR22976:SF2">
    <property type="entry name" value="BIOTIN SYNTHASE, MITOCHONDRIAL"/>
    <property type="match status" value="1"/>
</dbReference>
<dbReference type="NCBIfam" id="TIGR00433">
    <property type="entry name" value="bioB"/>
    <property type="match status" value="1"/>
</dbReference>
<dbReference type="HAMAP" id="MF_01694">
    <property type="entry name" value="BioB"/>
    <property type="match status" value="1"/>
</dbReference>
<dbReference type="SFLD" id="SFLDS00029">
    <property type="entry name" value="Radical_SAM"/>
    <property type="match status" value="1"/>
</dbReference>
<dbReference type="UniPathway" id="UPA00078">
    <property type="reaction ID" value="UER00162"/>
</dbReference>
<evidence type="ECO:0000256" key="3">
    <source>
        <dbReference type="ARBA" id="ARBA00011738"/>
    </source>
</evidence>
<evidence type="ECO:0000256" key="12">
    <source>
        <dbReference type="ARBA" id="ARBA00023014"/>
    </source>
</evidence>
<dbReference type="STRING" id="1508404.JMA_08590"/>
<evidence type="ECO:0000313" key="19">
    <source>
        <dbReference type="EMBL" id="AJD90176.1"/>
    </source>
</evidence>
<dbReference type="KEGG" id="jeo:JMA_08590"/>
<dbReference type="SFLD" id="SFLDG01278">
    <property type="entry name" value="biotin_synthase_like"/>
    <property type="match status" value="1"/>
</dbReference>
<comment type="catalytic activity">
    <reaction evidence="13 16">
        <text>(4R,5S)-dethiobiotin + (sulfur carrier)-SH + 2 reduced [2Fe-2S]-[ferredoxin] + 2 S-adenosyl-L-methionine = (sulfur carrier)-H + biotin + 2 5'-deoxyadenosine + 2 L-methionine + 2 oxidized [2Fe-2S]-[ferredoxin]</text>
        <dbReference type="Rhea" id="RHEA:22060"/>
        <dbReference type="Rhea" id="RHEA-COMP:10000"/>
        <dbReference type="Rhea" id="RHEA-COMP:10001"/>
        <dbReference type="Rhea" id="RHEA-COMP:14737"/>
        <dbReference type="Rhea" id="RHEA-COMP:14739"/>
        <dbReference type="ChEBI" id="CHEBI:17319"/>
        <dbReference type="ChEBI" id="CHEBI:29917"/>
        <dbReference type="ChEBI" id="CHEBI:33737"/>
        <dbReference type="ChEBI" id="CHEBI:33738"/>
        <dbReference type="ChEBI" id="CHEBI:57586"/>
        <dbReference type="ChEBI" id="CHEBI:57844"/>
        <dbReference type="ChEBI" id="CHEBI:59789"/>
        <dbReference type="ChEBI" id="CHEBI:64428"/>
        <dbReference type="ChEBI" id="CHEBI:149473"/>
        <dbReference type="EC" id="2.8.1.6"/>
    </reaction>
</comment>
<dbReference type="GO" id="GO:0004076">
    <property type="term" value="F:biotin synthase activity"/>
    <property type="evidence" value="ECO:0007669"/>
    <property type="project" value="UniProtKB-UniRule"/>
</dbReference>
<keyword evidence="5 16" id="KW-0004">4Fe-4S</keyword>
<dbReference type="InterPro" id="IPR024177">
    <property type="entry name" value="Biotin_synthase"/>
</dbReference>
<feature type="domain" description="Radical SAM core" evidence="18">
    <location>
        <begin position="47"/>
        <end position="276"/>
    </location>
</feature>
<feature type="binding site" evidence="16 17">
    <location>
        <position position="271"/>
    </location>
    <ligand>
        <name>[2Fe-2S] cluster</name>
        <dbReference type="ChEBI" id="CHEBI:190135"/>
    </ligand>
</feature>
<keyword evidence="8 16" id="KW-0001">2Fe-2S</keyword>
<dbReference type="PANTHER" id="PTHR22976">
    <property type="entry name" value="BIOTIN SYNTHASE"/>
    <property type="match status" value="1"/>
</dbReference>
<evidence type="ECO:0000313" key="20">
    <source>
        <dbReference type="Proteomes" id="UP000031449"/>
    </source>
</evidence>
<dbReference type="InterPro" id="IPR013785">
    <property type="entry name" value="Aldolase_TIM"/>
</dbReference>
<evidence type="ECO:0000256" key="7">
    <source>
        <dbReference type="ARBA" id="ARBA00022691"/>
    </source>
</evidence>
<dbReference type="HOGENOM" id="CLU_033172_2_1_9"/>
<dbReference type="PROSITE" id="PS51918">
    <property type="entry name" value="RADICAL_SAM"/>
    <property type="match status" value="1"/>
</dbReference>
<dbReference type="CDD" id="cd01335">
    <property type="entry name" value="Radical_SAM"/>
    <property type="match status" value="1"/>
</dbReference>
<dbReference type="Pfam" id="PF04055">
    <property type="entry name" value="Radical_SAM"/>
    <property type="match status" value="1"/>
</dbReference>
<dbReference type="Gene3D" id="3.20.20.70">
    <property type="entry name" value="Aldolase class I"/>
    <property type="match status" value="1"/>
</dbReference>
<feature type="binding site" evidence="16 17">
    <location>
        <position position="141"/>
    </location>
    <ligand>
        <name>[2Fe-2S] cluster</name>
        <dbReference type="ChEBI" id="CHEBI:190135"/>
    </ligand>
</feature>
<organism evidence="19 20">
    <name type="scientific">Jeotgalibacillus malaysiensis</name>
    <dbReference type="NCBI Taxonomy" id="1508404"/>
    <lineage>
        <taxon>Bacteria</taxon>
        <taxon>Bacillati</taxon>
        <taxon>Bacillota</taxon>
        <taxon>Bacilli</taxon>
        <taxon>Bacillales</taxon>
        <taxon>Caryophanaceae</taxon>
        <taxon>Jeotgalibacillus</taxon>
    </lineage>
</organism>
<feature type="binding site" evidence="16 17">
    <location>
        <position position="69"/>
    </location>
    <ligand>
        <name>[4Fe-4S] cluster</name>
        <dbReference type="ChEBI" id="CHEBI:49883"/>
        <note>4Fe-4S-S-AdoMet</note>
    </ligand>
</feature>
<evidence type="ECO:0000256" key="4">
    <source>
        <dbReference type="ARBA" id="ARBA00012236"/>
    </source>
</evidence>
<dbReference type="SMART" id="SM00876">
    <property type="entry name" value="BATS"/>
    <property type="match status" value="1"/>
</dbReference>
<dbReference type="Pfam" id="PF06968">
    <property type="entry name" value="BATS"/>
    <property type="match status" value="1"/>
</dbReference>
<dbReference type="OrthoDB" id="9786826at2"/>
<keyword evidence="11 16" id="KW-0408">Iron</keyword>
<reference evidence="19 20" key="1">
    <citation type="submission" date="2014-08" db="EMBL/GenBank/DDBJ databases">
        <title>Complete genome of a marine bacteria Jeotgalibacillus malaysiensis.</title>
        <authorList>
            <person name="Yaakop A.S."/>
            <person name="Chan K.-G."/>
            <person name="Goh K.M."/>
        </authorList>
    </citation>
    <scope>NUCLEOTIDE SEQUENCE [LARGE SCALE GENOMIC DNA]</scope>
    <source>
        <strain evidence="19 20">D5</strain>
    </source>
</reference>
<evidence type="ECO:0000256" key="8">
    <source>
        <dbReference type="ARBA" id="ARBA00022714"/>
    </source>
</evidence>
<comment type="cofactor">
    <cofactor evidence="16">
        <name>[2Fe-2S] cluster</name>
        <dbReference type="ChEBI" id="CHEBI:190135"/>
    </cofactor>
    <text evidence="16">Binds 1 [2Fe-2S] cluster. The cluster is coordinated with 3 cysteines and 1 arginine.</text>
</comment>
<keyword evidence="6 16" id="KW-0808">Transferase</keyword>
<keyword evidence="12 16" id="KW-0411">Iron-sulfur</keyword>
<dbReference type="InterPro" id="IPR006638">
    <property type="entry name" value="Elp3/MiaA/NifB-like_rSAM"/>
</dbReference>